<name>A0AA36DFB0_9BILA</name>
<proteinExistence type="predicted"/>
<evidence type="ECO:0000313" key="3">
    <source>
        <dbReference type="EMBL" id="CAJ0585657.1"/>
    </source>
</evidence>
<keyword evidence="4" id="KW-1185">Reference proteome</keyword>
<feature type="domain" description="Tyrosine specific protein phosphatases" evidence="2">
    <location>
        <begin position="445"/>
        <end position="503"/>
    </location>
</feature>
<dbReference type="Proteomes" id="UP001177023">
    <property type="component" value="Unassembled WGS sequence"/>
</dbReference>
<evidence type="ECO:0000259" key="1">
    <source>
        <dbReference type="PROSITE" id="PS50055"/>
    </source>
</evidence>
<dbReference type="InterPro" id="IPR052782">
    <property type="entry name" value="Oocyte-zygote_transition_reg"/>
</dbReference>
<feature type="non-terminal residue" evidence="3">
    <location>
        <position position="1"/>
    </location>
</feature>
<dbReference type="PROSITE" id="PS50056">
    <property type="entry name" value="TYR_PHOSPHATASE_2"/>
    <property type="match status" value="1"/>
</dbReference>
<accession>A0AA36DFB0</accession>
<evidence type="ECO:0000313" key="4">
    <source>
        <dbReference type="Proteomes" id="UP001177023"/>
    </source>
</evidence>
<dbReference type="Gene3D" id="3.90.190.10">
    <property type="entry name" value="Protein tyrosine phosphatase superfamily"/>
    <property type="match status" value="1"/>
</dbReference>
<comment type="caution">
    <text evidence="3">The sequence shown here is derived from an EMBL/GenBank/DDBJ whole genome shotgun (WGS) entry which is preliminary data.</text>
</comment>
<dbReference type="PROSITE" id="PS00383">
    <property type="entry name" value="TYR_PHOSPHATASE_1"/>
    <property type="match status" value="1"/>
</dbReference>
<dbReference type="GO" id="GO:0004725">
    <property type="term" value="F:protein tyrosine phosphatase activity"/>
    <property type="evidence" value="ECO:0007669"/>
    <property type="project" value="InterPro"/>
</dbReference>
<dbReference type="InterPro" id="IPR000242">
    <property type="entry name" value="PTP_cat"/>
</dbReference>
<sequence>MSVEAVDSVGAACKLYDIPEAAANVAQNSKKLPASPFDENADRGFLGHIYQRWQDHLLLKRISNFETIELKTFVGQKLFKIDGILCDERSRTALLEKLLLDPGILSCDLQREEMVKKHGERMVSWLQDRLLASLGNWDELLNMAAEDFQEFRLRDPLCNWYRSSPETTLLTVQRIQTLSERIYEKVRWSLLIEPGKLTCHLMDFISEFNRLDTFFANNELTPEEADQSAFNQNHLTKARSSLVPCSEMSRVRLRPLLDQNGEICWEDPRFRRSRIVQQLFNSDQVPEVASDDRSYGTTDFIHANYVRGGPLRNTFICTQAPLAATQEDFWRMVYQEKSALIFMLCAAVEESSLGRMANGREFCPYYWPRFENQELMFGNLIVRNCGIDSAKDPLFTVTYLEVWRVDDARREEVLALEHWQWDWTTQVDTHWPFRVLRRSRTSPTPTIVHCMDGAGRTGALITLEVVLMHLLSGFAYEANPVLMAAVFVRLQRRGSIATPLLYLWVYRCLLHWISPFVTGWRARLSLGLVFRSTGFISKYNDYLRDHTHLPVPF</sequence>
<dbReference type="AlphaFoldDB" id="A0AA36DFB0"/>
<dbReference type="InterPro" id="IPR003595">
    <property type="entry name" value="Tyr_Pase_cat"/>
</dbReference>
<dbReference type="CDD" id="cd00047">
    <property type="entry name" value="PTPc"/>
    <property type="match status" value="1"/>
</dbReference>
<reference evidence="3" key="1">
    <citation type="submission" date="2023-06" db="EMBL/GenBank/DDBJ databases">
        <authorList>
            <person name="Delattre M."/>
        </authorList>
    </citation>
    <scope>NUCLEOTIDE SEQUENCE</scope>
    <source>
        <strain evidence="3">AF72</strain>
    </source>
</reference>
<dbReference type="PANTHER" id="PTHR46163">
    <property type="entry name" value="TYROSINE-PROTEIN PHOSPHATASE-RELATED"/>
    <property type="match status" value="1"/>
</dbReference>
<protein>
    <submittedName>
        <fullName evidence="3">Uncharacterized protein</fullName>
    </submittedName>
</protein>
<dbReference type="PANTHER" id="PTHR46163:SF7">
    <property type="entry name" value="PROTEIN TYROSINE PHOSPHATASE-LIKE PROTEIN EGG-3"/>
    <property type="match status" value="1"/>
</dbReference>
<dbReference type="InterPro" id="IPR000387">
    <property type="entry name" value="Tyr_Pase_dom"/>
</dbReference>
<evidence type="ECO:0000259" key="2">
    <source>
        <dbReference type="PROSITE" id="PS50056"/>
    </source>
</evidence>
<dbReference type="SMART" id="SM00404">
    <property type="entry name" value="PTPc_motif"/>
    <property type="match status" value="1"/>
</dbReference>
<gene>
    <name evidence="3" type="ORF">MSPICULIGERA_LOCUS23669</name>
</gene>
<dbReference type="PROSITE" id="PS50055">
    <property type="entry name" value="TYR_PHOSPHATASE_PTP"/>
    <property type="match status" value="1"/>
</dbReference>
<organism evidence="3 4">
    <name type="scientific">Mesorhabditis spiculigera</name>
    <dbReference type="NCBI Taxonomy" id="96644"/>
    <lineage>
        <taxon>Eukaryota</taxon>
        <taxon>Metazoa</taxon>
        <taxon>Ecdysozoa</taxon>
        <taxon>Nematoda</taxon>
        <taxon>Chromadorea</taxon>
        <taxon>Rhabditida</taxon>
        <taxon>Rhabditina</taxon>
        <taxon>Rhabditomorpha</taxon>
        <taxon>Rhabditoidea</taxon>
        <taxon>Rhabditidae</taxon>
        <taxon>Mesorhabditinae</taxon>
        <taxon>Mesorhabditis</taxon>
    </lineage>
</organism>
<dbReference type="PRINTS" id="PR00700">
    <property type="entry name" value="PRTYPHPHTASE"/>
</dbReference>
<dbReference type="Pfam" id="PF00102">
    <property type="entry name" value="Y_phosphatase"/>
    <property type="match status" value="1"/>
</dbReference>
<feature type="domain" description="Tyrosine-protein phosphatase" evidence="1">
    <location>
        <begin position="204"/>
        <end position="512"/>
    </location>
</feature>
<dbReference type="InterPro" id="IPR016130">
    <property type="entry name" value="Tyr_Pase_AS"/>
</dbReference>
<dbReference type="EMBL" id="CATQJA010002706">
    <property type="protein sequence ID" value="CAJ0585657.1"/>
    <property type="molecule type" value="Genomic_DNA"/>
</dbReference>
<dbReference type="SUPFAM" id="SSF52799">
    <property type="entry name" value="(Phosphotyrosine protein) phosphatases II"/>
    <property type="match status" value="1"/>
</dbReference>
<dbReference type="InterPro" id="IPR029021">
    <property type="entry name" value="Prot-tyrosine_phosphatase-like"/>
</dbReference>
<dbReference type="SMART" id="SM00194">
    <property type="entry name" value="PTPc"/>
    <property type="match status" value="1"/>
</dbReference>